<dbReference type="Pfam" id="PF00535">
    <property type="entry name" value="Glycos_transf_2"/>
    <property type="match status" value="1"/>
</dbReference>
<keyword evidence="4 7" id="KW-0808">Transferase</keyword>
<dbReference type="EMBL" id="CP114029">
    <property type="protein sequence ID" value="WAP68794.1"/>
    <property type="molecule type" value="Genomic_DNA"/>
</dbReference>
<dbReference type="RefSeq" id="WP_268881227.1">
    <property type="nucleotide sequence ID" value="NZ_CP114029.1"/>
</dbReference>
<keyword evidence="2" id="KW-1003">Cell membrane</keyword>
<dbReference type="PANTHER" id="PTHR43646">
    <property type="entry name" value="GLYCOSYLTRANSFERASE"/>
    <property type="match status" value="1"/>
</dbReference>
<reference evidence="7" key="1">
    <citation type="submission" date="2022-12" db="EMBL/GenBank/DDBJ databases">
        <title>Jiella pelagia sp. nov., isolated from phosphonate enriched culture of Northwest Pacific surface seawater.</title>
        <authorList>
            <person name="Shin D.Y."/>
            <person name="Hwang C.Y."/>
        </authorList>
    </citation>
    <scope>NUCLEOTIDE SEQUENCE</scope>
    <source>
        <strain evidence="7">HL-NP1</strain>
    </source>
</reference>
<dbReference type="Gene3D" id="3.90.550.10">
    <property type="entry name" value="Spore Coat Polysaccharide Biosynthesis Protein SpsA, Chain A"/>
    <property type="match status" value="1"/>
</dbReference>
<organism evidence="7 8">
    <name type="scientific">Jiella pelagia</name>
    <dbReference type="NCBI Taxonomy" id="2986949"/>
    <lineage>
        <taxon>Bacteria</taxon>
        <taxon>Pseudomonadati</taxon>
        <taxon>Pseudomonadota</taxon>
        <taxon>Alphaproteobacteria</taxon>
        <taxon>Hyphomicrobiales</taxon>
        <taxon>Aurantimonadaceae</taxon>
        <taxon>Jiella</taxon>
    </lineage>
</organism>
<dbReference type="PANTHER" id="PTHR43646:SF2">
    <property type="entry name" value="GLYCOSYLTRANSFERASE 2-LIKE DOMAIN-CONTAINING PROTEIN"/>
    <property type="match status" value="1"/>
</dbReference>
<keyword evidence="8" id="KW-1185">Reference proteome</keyword>
<evidence type="ECO:0000256" key="2">
    <source>
        <dbReference type="ARBA" id="ARBA00022475"/>
    </source>
</evidence>
<feature type="domain" description="Glycosyltransferase 2-like" evidence="6">
    <location>
        <begin position="19"/>
        <end position="154"/>
    </location>
</feature>
<evidence type="ECO:0000256" key="3">
    <source>
        <dbReference type="ARBA" id="ARBA00022676"/>
    </source>
</evidence>
<protein>
    <submittedName>
        <fullName evidence="7">Glycosyltransferase</fullName>
        <ecNumber evidence="7">2.4.-.-</ecNumber>
    </submittedName>
</protein>
<dbReference type="InterPro" id="IPR001173">
    <property type="entry name" value="Glyco_trans_2-like"/>
</dbReference>
<evidence type="ECO:0000256" key="5">
    <source>
        <dbReference type="ARBA" id="ARBA00023136"/>
    </source>
</evidence>
<keyword evidence="5" id="KW-0472">Membrane</keyword>
<proteinExistence type="predicted"/>
<evidence type="ECO:0000313" key="8">
    <source>
        <dbReference type="Proteomes" id="UP001164020"/>
    </source>
</evidence>
<dbReference type="EC" id="2.4.-.-" evidence="7"/>
<dbReference type="Proteomes" id="UP001164020">
    <property type="component" value="Chromosome"/>
</dbReference>
<name>A0ABY7C185_9HYPH</name>
<dbReference type="InterPro" id="IPR029044">
    <property type="entry name" value="Nucleotide-diphossugar_trans"/>
</dbReference>
<evidence type="ECO:0000259" key="6">
    <source>
        <dbReference type="Pfam" id="PF00535"/>
    </source>
</evidence>
<comment type="subcellular location">
    <subcellularLocation>
        <location evidence="1">Cell membrane</location>
    </subcellularLocation>
</comment>
<accession>A0ABY7C185</accession>
<gene>
    <name evidence="7" type="ORF">OH818_26735</name>
</gene>
<keyword evidence="3 7" id="KW-0328">Glycosyltransferase</keyword>
<dbReference type="SUPFAM" id="SSF53448">
    <property type="entry name" value="Nucleotide-diphospho-sugar transferases"/>
    <property type="match status" value="1"/>
</dbReference>
<sequence length="368" mass="40205">MTNVERWPGLARSTQWVACIPARNEAGRIAACIRSLDAEFGAALHVVLLVNDTTDDTLAIVRSIAGSLKSALTVVCVEWRHGSGSAPKARAVAFDLADLAAPNAAWIFSTDADTLTLPGLWGAYQASFESGFDMVCGSIGFIEAEAAEVSPLHPQRDAAIGEYRHLGRKLASLWFPDPDNAWPHHGGIGGANFAVTKSAYRLAGPIPAVRFGEDWALRRRFEAFGLRIRHDDAPRVATSCRLDSMTEGGLSAELRRNRFEADPLVDEALEPPSRLLRRLRLRCLVETEEDRHRVAHVLQARGLSPARSVELAGLPGRKMAWFHAEAELPCLHRSPMRFSALDRHLPSLRRLLAKTAAARPGSVPAPED</sequence>
<dbReference type="GO" id="GO:0016757">
    <property type="term" value="F:glycosyltransferase activity"/>
    <property type="evidence" value="ECO:0007669"/>
    <property type="project" value="UniProtKB-KW"/>
</dbReference>
<evidence type="ECO:0000256" key="4">
    <source>
        <dbReference type="ARBA" id="ARBA00022679"/>
    </source>
</evidence>
<evidence type="ECO:0000313" key="7">
    <source>
        <dbReference type="EMBL" id="WAP68794.1"/>
    </source>
</evidence>
<evidence type="ECO:0000256" key="1">
    <source>
        <dbReference type="ARBA" id="ARBA00004236"/>
    </source>
</evidence>